<dbReference type="Proteomes" id="UP001201262">
    <property type="component" value="Unassembled WGS sequence"/>
</dbReference>
<evidence type="ECO:0000313" key="2">
    <source>
        <dbReference type="Proteomes" id="UP001201262"/>
    </source>
</evidence>
<reference evidence="1" key="1">
    <citation type="submission" date="2021-12" db="EMBL/GenBank/DDBJ databases">
        <title>Convergent genome expansion in fungi linked to evolution of root-endophyte symbiosis.</title>
        <authorList>
            <consortium name="DOE Joint Genome Institute"/>
            <person name="Ke Y.-H."/>
            <person name="Bonito G."/>
            <person name="Liao H.-L."/>
            <person name="Looney B."/>
            <person name="Rojas-Flechas A."/>
            <person name="Nash J."/>
            <person name="Hameed K."/>
            <person name="Schadt C."/>
            <person name="Martin F."/>
            <person name="Crous P.W."/>
            <person name="Miettinen O."/>
            <person name="Magnuson J.K."/>
            <person name="Labbe J."/>
            <person name="Jacobson D."/>
            <person name="Doktycz M.J."/>
            <person name="Veneault-Fourrey C."/>
            <person name="Kuo A."/>
            <person name="Mondo S."/>
            <person name="Calhoun S."/>
            <person name="Riley R."/>
            <person name="Ohm R."/>
            <person name="LaButti K."/>
            <person name="Andreopoulos B."/>
            <person name="Pangilinan J."/>
            <person name="Nolan M."/>
            <person name="Tritt A."/>
            <person name="Clum A."/>
            <person name="Lipzen A."/>
            <person name="Daum C."/>
            <person name="Barry K."/>
            <person name="Grigoriev I.V."/>
            <person name="Vilgalys R."/>
        </authorList>
    </citation>
    <scope>NUCLEOTIDE SEQUENCE</scope>
    <source>
        <strain evidence="1">PMI_201</strain>
    </source>
</reference>
<name>A0AAD4KIF9_9EURO</name>
<keyword evidence="2" id="KW-1185">Reference proteome</keyword>
<evidence type="ECO:0000313" key="1">
    <source>
        <dbReference type="EMBL" id="KAH8690110.1"/>
    </source>
</evidence>
<protein>
    <submittedName>
        <fullName evidence="1">Uncharacterized protein</fullName>
    </submittedName>
</protein>
<gene>
    <name evidence="1" type="ORF">BGW36DRAFT_307032</name>
</gene>
<dbReference type="AlphaFoldDB" id="A0AAD4KIF9"/>
<dbReference type="RefSeq" id="XP_046066393.1">
    <property type="nucleotide sequence ID" value="XM_046212203.1"/>
</dbReference>
<sequence length="598" mass="67644">MIDLSFRSFQRLYVNSSNHAYHLTSPRPISVNSSILPLSTVSTHKTPSRCTSEEIHNDDVDSMHSLNASFEYHPRTDVEMEDCETITDVSHQVNRNSVQFQNLPIEIHEAILDHLFGERASAANSNAHGPGSRSWVKALRHPRRKALSNLTLISPLWRNLVQERIYRHIKVKGTKDGLAECESWFVLHPHLVPHVRHIEVWVPVWGNRAQKNTATYPREYLPARRYLNEDNGLAGVNAVLQATVARWEDHDHGHRGSNNFAFHVACHNASLEEIFWHVGSNFPAAQILTLEAGHCKKPPLITHFAKDPSGLQGQHHLIQLPNIRTLVMRGAWNIMRDYRHWVTISDALPSLREWHCAYAKPKVEGYQTIYRALSNLSSSVVHLNISLEGFHSKDQSHWYGERASHHHHLCRLLGDIAPRLEHLSFTGNVCASLFNAARTAVAHRPQDARLKSLDLVVKTCCQEPNSESSFPLLEEPSGITNLKFIQSFGKLVLGAVRSLDTYLALSYIRIRFIDLDSTCALLNPYFQMSDSECTGLWNVQIIETLARVRPSSQFAQLSDGIYPQFGPDNTIIGAVYPRTRPLSINANNYKILSDAAKS</sequence>
<comment type="caution">
    <text evidence="1">The sequence shown here is derived from an EMBL/GenBank/DDBJ whole genome shotgun (WGS) entry which is preliminary data.</text>
</comment>
<dbReference type="GeneID" id="70242490"/>
<accession>A0AAD4KIF9</accession>
<proteinExistence type="predicted"/>
<organism evidence="1 2">
    <name type="scientific">Talaromyces proteolyticus</name>
    <dbReference type="NCBI Taxonomy" id="1131652"/>
    <lineage>
        <taxon>Eukaryota</taxon>
        <taxon>Fungi</taxon>
        <taxon>Dikarya</taxon>
        <taxon>Ascomycota</taxon>
        <taxon>Pezizomycotina</taxon>
        <taxon>Eurotiomycetes</taxon>
        <taxon>Eurotiomycetidae</taxon>
        <taxon>Eurotiales</taxon>
        <taxon>Trichocomaceae</taxon>
        <taxon>Talaromyces</taxon>
        <taxon>Talaromyces sect. Bacilispori</taxon>
    </lineage>
</organism>
<dbReference type="EMBL" id="JAJTJA010000014">
    <property type="protein sequence ID" value="KAH8690110.1"/>
    <property type="molecule type" value="Genomic_DNA"/>
</dbReference>